<dbReference type="SUPFAM" id="SSF53850">
    <property type="entry name" value="Periplasmic binding protein-like II"/>
    <property type="match status" value="1"/>
</dbReference>
<dbReference type="AlphaFoldDB" id="C0W653"/>
<gene>
    <name evidence="2" type="ORF">HMPREF0058_1347</name>
</gene>
<proteinExistence type="predicted"/>
<keyword evidence="1" id="KW-0732">Signal</keyword>
<sequence length="433" mass="46676">MLISRRHALTAAGLAAVAASLAACGSGSSGKTSDGKDVIHAMFVNSTSDVAVWEIIQDITKRFNESNTFNVEMQVEGYENEQYKTKLASLMASSSQPDVFFTWSSGYLKPFVEGGKIYEIGQLLDADEEWKARFNESVFGPVSFDDKIYAVPNGQVVAVMFYNTEIFDQVGVQVPTTYEEFVDVVTKIKAAGITPISAPVKDAWIAGQLLQQLANAHGGQELFDGTVDGSRKWNDEKYVQAGEKLKELVELGAFPDGYLGMTNDEGRNLFTAGECAMYYMGSWDTGVLSDESLAIAGKVSAFNIPAAKGLEENVAVGDIDLAYAVSSTSKHPEAAAEFIKMFSDPEVQAKLASGANYLPSTSVPLDESALSPLFVTVSGIQEELTATTPWFDRVFGAGEGVEFNNAAQAIIAGEDPQQHMDSLQSFAQSNAQR</sequence>
<evidence type="ECO:0000256" key="1">
    <source>
        <dbReference type="SAM" id="SignalP"/>
    </source>
</evidence>
<feature type="signal peptide" evidence="1">
    <location>
        <begin position="1"/>
        <end position="22"/>
    </location>
</feature>
<protein>
    <submittedName>
        <fullName evidence="2">Tat pathway signal sequence domain protein</fullName>
    </submittedName>
</protein>
<dbReference type="PROSITE" id="PS51318">
    <property type="entry name" value="TAT"/>
    <property type="match status" value="1"/>
</dbReference>
<dbReference type="InterPro" id="IPR006311">
    <property type="entry name" value="TAT_signal"/>
</dbReference>
<dbReference type="Pfam" id="PF01547">
    <property type="entry name" value="SBP_bac_1"/>
    <property type="match status" value="1"/>
</dbReference>
<dbReference type="PROSITE" id="PS51257">
    <property type="entry name" value="PROKAR_LIPOPROTEIN"/>
    <property type="match status" value="1"/>
</dbReference>
<dbReference type="STRING" id="103621.GCA_001067145_01725"/>
<accession>C0W653</accession>
<dbReference type="PANTHER" id="PTHR43649">
    <property type="entry name" value="ARABINOSE-BINDING PROTEIN-RELATED"/>
    <property type="match status" value="1"/>
</dbReference>
<reference evidence="2 3" key="1">
    <citation type="submission" date="2009-01" db="EMBL/GenBank/DDBJ databases">
        <authorList>
            <person name="Qin X."/>
            <person name="Bachman B."/>
            <person name="Battles P."/>
            <person name="Bell A."/>
            <person name="Bess C."/>
            <person name="Bickham C."/>
            <person name="Chaboub L."/>
            <person name="Chen D."/>
            <person name="Coyle M."/>
            <person name="Deiros D.R."/>
            <person name="Dinh H."/>
            <person name="Forbes L."/>
            <person name="Fowler G."/>
            <person name="Francisco L."/>
            <person name="Fu Q."/>
            <person name="Gubbala S."/>
            <person name="Hale W."/>
            <person name="Han Y."/>
            <person name="Hemphill L."/>
            <person name="Highlander S.K."/>
            <person name="Hirani K."/>
            <person name="Hogues M."/>
            <person name="Jackson L."/>
            <person name="Jakkamsetti A."/>
            <person name="Javaid M."/>
            <person name="Jiang H."/>
            <person name="Korchina V."/>
            <person name="Kovar C."/>
            <person name="Lara F."/>
            <person name="Lee S."/>
            <person name="Mata R."/>
            <person name="Mathew T."/>
            <person name="Moen C."/>
            <person name="Morales K."/>
            <person name="Munidasa M."/>
            <person name="Nazareth L."/>
            <person name="Ngo R."/>
            <person name="Nguyen L."/>
            <person name="Okwuonu G."/>
            <person name="Ongeri F."/>
            <person name="Patil S."/>
            <person name="Petrosino J."/>
            <person name="Pham C."/>
            <person name="Pham P."/>
            <person name="Pu L.-L."/>
            <person name="Puazo M."/>
            <person name="Raj R."/>
            <person name="Reid J."/>
            <person name="Rouhana J."/>
            <person name="Saada N."/>
            <person name="Shang Y."/>
            <person name="Simmons D."/>
            <person name="Thornton R."/>
            <person name="Warren J."/>
            <person name="Weissenberger G."/>
            <person name="Zhang J."/>
            <person name="Zhang L."/>
            <person name="Zhou C."/>
            <person name="Zhu D."/>
            <person name="Muzny D."/>
            <person name="Worley K."/>
            <person name="Gibbs R."/>
        </authorList>
    </citation>
    <scope>NUCLEOTIDE SEQUENCE [LARGE SCALE GENOMIC DNA]</scope>
    <source>
        <strain evidence="2 3">DSM 15434</strain>
    </source>
</reference>
<dbReference type="InterPro" id="IPR050490">
    <property type="entry name" value="Bact_solute-bd_prot1"/>
</dbReference>
<dbReference type="eggNOG" id="COG1653">
    <property type="taxonomic scope" value="Bacteria"/>
</dbReference>
<dbReference type="OrthoDB" id="3256840at2"/>
<dbReference type="RefSeq" id="WP_006548311.1">
    <property type="nucleotide sequence ID" value="NZ_DS999574.1"/>
</dbReference>
<dbReference type="EMBL" id="ACFH01000104">
    <property type="protein sequence ID" value="EEH65747.1"/>
    <property type="molecule type" value="Genomic_DNA"/>
</dbReference>
<feature type="chain" id="PRO_5038834468" evidence="1">
    <location>
        <begin position="23"/>
        <end position="433"/>
    </location>
</feature>
<evidence type="ECO:0000313" key="2">
    <source>
        <dbReference type="EMBL" id="EEH65747.1"/>
    </source>
</evidence>
<comment type="caution">
    <text evidence="2">The sequence shown here is derived from an EMBL/GenBank/DDBJ whole genome shotgun (WGS) entry which is preliminary data.</text>
</comment>
<evidence type="ECO:0000313" key="3">
    <source>
        <dbReference type="Proteomes" id="UP000004778"/>
    </source>
</evidence>
<dbReference type="Proteomes" id="UP000004778">
    <property type="component" value="Unassembled WGS sequence"/>
</dbReference>
<keyword evidence="3" id="KW-1185">Reference proteome</keyword>
<dbReference type="InterPro" id="IPR006059">
    <property type="entry name" value="SBP"/>
</dbReference>
<dbReference type="Gene3D" id="3.40.190.10">
    <property type="entry name" value="Periplasmic binding protein-like II"/>
    <property type="match status" value="2"/>
</dbReference>
<organism evidence="2 3">
    <name type="scientific">Actinomyces urogenitalis DSM 15434</name>
    <dbReference type="NCBI Taxonomy" id="525246"/>
    <lineage>
        <taxon>Bacteria</taxon>
        <taxon>Bacillati</taxon>
        <taxon>Actinomycetota</taxon>
        <taxon>Actinomycetes</taxon>
        <taxon>Actinomycetales</taxon>
        <taxon>Actinomycetaceae</taxon>
        <taxon>Actinomyces</taxon>
    </lineage>
</organism>
<name>C0W653_9ACTO</name>
<dbReference type="HOGENOM" id="CLU_031285_12_0_11"/>